<evidence type="ECO:0000256" key="1">
    <source>
        <dbReference type="SAM" id="SignalP"/>
    </source>
</evidence>
<protein>
    <recommendedName>
        <fullName evidence="4">PEP-CTERM protein-sorting domain-containing protein</fullName>
    </recommendedName>
</protein>
<reference evidence="2 3" key="1">
    <citation type="submission" date="2019-08" db="EMBL/GenBank/DDBJ databases">
        <title>Deep-cultivation of Planctomycetes and their phenomic and genomic characterization uncovers novel biology.</title>
        <authorList>
            <person name="Wiegand S."/>
            <person name="Jogler M."/>
            <person name="Boedeker C."/>
            <person name="Pinto D."/>
            <person name="Vollmers J."/>
            <person name="Rivas-Marin E."/>
            <person name="Kohn T."/>
            <person name="Peeters S.H."/>
            <person name="Heuer A."/>
            <person name="Rast P."/>
            <person name="Oberbeckmann S."/>
            <person name="Bunk B."/>
            <person name="Jeske O."/>
            <person name="Meyerdierks A."/>
            <person name="Storesund J.E."/>
            <person name="Kallscheuer N."/>
            <person name="Luecker S."/>
            <person name="Lage O.M."/>
            <person name="Pohl T."/>
            <person name="Merkel B.J."/>
            <person name="Hornburger P."/>
            <person name="Mueller R.-W."/>
            <person name="Bruemmer F."/>
            <person name="Labrenz M."/>
            <person name="Spormann A.M."/>
            <person name="Op den Camp H."/>
            <person name="Overmann J."/>
            <person name="Amann R."/>
            <person name="Jetten M.S.M."/>
            <person name="Mascher T."/>
            <person name="Medema M.H."/>
            <person name="Devos D.P."/>
            <person name="Kaster A.-K."/>
            <person name="Ovreas L."/>
            <person name="Rohde M."/>
            <person name="Galperin M.Y."/>
            <person name="Jogler C."/>
        </authorList>
    </citation>
    <scope>NUCLEOTIDE SEQUENCE [LARGE SCALE GENOMIC DNA]</scope>
    <source>
        <strain evidence="2 3">FC18</strain>
    </source>
</reference>
<keyword evidence="3" id="KW-1185">Reference proteome</keyword>
<dbReference type="EMBL" id="CP042912">
    <property type="protein sequence ID" value="QEG22419.1"/>
    <property type="molecule type" value="Genomic_DNA"/>
</dbReference>
<evidence type="ECO:0000313" key="2">
    <source>
        <dbReference type="EMBL" id="QEG22419.1"/>
    </source>
</evidence>
<dbReference type="NCBIfam" id="TIGR02595">
    <property type="entry name" value="PEP_CTERM"/>
    <property type="match status" value="1"/>
</dbReference>
<feature type="signal peptide" evidence="1">
    <location>
        <begin position="1"/>
        <end position="27"/>
    </location>
</feature>
<feature type="chain" id="PRO_5022874099" description="PEP-CTERM protein-sorting domain-containing protein" evidence="1">
    <location>
        <begin position="28"/>
        <end position="255"/>
    </location>
</feature>
<dbReference type="AlphaFoldDB" id="A0A5B9PAA1"/>
<name>A0A5B9PAA1_9BACT</name>
<gene>
    <name evidence="2" type="ORF">MFFC18_22990</name>
</gene>
<proteinExistence type="predicted"/>
<dbReference type="InterPro" id="IPR013424">
    <property type="entry name" value="Ice-binding_C"/>
</dbReference>
<accession>A0A5B9PAA1</accession>
<dbReference type="Proteomes" id="UP000322214">
    <property type="component" value="Chromosome"/>
</dbReference>
<dbReference type="RefSeq" id="WP_075081485.1">
    <property type="nucleotide sequence ID" value="NZ_CP042912.1"/>
</dbReference>
<organism evidence="2 3">
    <name type="scientific">Mariniblastus fucicola</name>
    <dbReference type="NCBI Taxonomy" id="980251"/>
    <lineage>
        <taxon>Bacteria</taxon>
        <taxon>Pseudomonadati</taxon>
        <taxon>Planctomycetota</taxon>
        <taxon>Planctomycetia</taxon>
        <taxon>Pirellulales</taxon>
        <taxon>Pirellulaceae</taxon>
        <taxon>Mariniblastus</taxon>
    </lineage>
</organism>
<evidence type="ECO:0008006" key="4">
    <source>
        <dbReference type="Google" id="ProtNLM"/>
    </source>
</evidence>
<dbReference type="KEGG" id="mff:MFFC18_22990"/>
<keyword evidence="1" id="KW-0732">Signal</keyword>
<sequence length="255" mass="26458" precursor="true">MIKPRFSLRPLLFALALSIVLPQTSRADIDFSSSIFEGTIVTQDDAAGYAVTADILESGSVVGQFSASVTYGAGTNTFNSGSSWGPSADGFGIYPDSTGSFAGDDTASGFWQISVTPNAGWTVDGISIFTVGTTIANPDFTSVTSDGVGSIFDENNLITNYTDGASFVDGDDILFAGGSITNGIPGSDHSRHWAYSSAGATQVSFNYLAGFDESVSTIGIEGLQVGMQLSAVPEPATATISLLLLAGLSVRRRRK</sequence>
<evidence type="ECO:0000313" key="3">
    <source>
        <dbReference type="Proteomes" id="UP000322214"/>
    </source>
</evidence>